<dbReference type="CDD" id="cd00051">
    <property type="entry name" value="EFh"/>
    <property type="match status" value="2"/>
</dbReference>
<feature type="compositionally biased region" description="Basic residues" evidence="3">
    <location>
        <begin position="190"/>
        <end position="199"/>
    </location>
</feature>
<evidence type="ECO:0000256" key="3">
    <source>
        <dbReference type="SAM" id="MobiDB-lite"/>
    </source>
</evidence>
<keyword evidence="4" id="KW-0732">Signal</keyword>
<dbReference type="GO" id="GO:0005509">
    <property type="term" value="F:calcium ion binding"/>
    <property type="evidence" value="ECO:0007669"/>
    <property type="project" value="InterPro"/>
</dbReference>
<feature type="chain" id="PRO_5020537276" evidence="4">
    <location>
        <begin position="24"/>
        <end position="233"/>
    </location>
</feature>
<dbReference type="Proteomes" id="UP000295493">
    <property type="component" value="Unassembled WGS sequence"/>
</dbReference>
<keyword evidence="1" id="KW-0479">Metal-binding</keyword>
<evidence type="ECO:0000256" key="2">
    <source>
        <dbReference type="ARBA" id="ARBA00022737"/>
    </source>
</evidence>
<feature type="domain" description="EF-hand" evidence="5">
    <location>
        <begin position="50"/>
        <end position="85"/>
    </location>
</feature>
<dbReference type="InterPro" id="IPR002048">
    <property type="entry name" value="EF_hand_dom"/>
</dbReference>
<keyword evidence="7" id="KW-1185">Reference proteome</keyword>
<feature type="region of interest" description="Disordered" evidence="3">
    <location>
        <begin position="19"/>
        <end position="43"/>
    </location>
</feature>
<dbReference type="PROSITE" id="PS50222">
    <property type="entry name" value="EF_HAND_2"/>
    <property type="match status" value="2"/>
</dbReference>
<keyword evidence="2" id="KW-0677">Repeat</keyword>
<dbReference type="PANTHER" id="PTHR10827">
    <property type="entry name" value="RETICULOCALBIN"/>
    <property type="match status" value="1"/>
</dbReference>
<evidence type="ECO:0000259" key="5">
    <source>
        <dbReference type="PROSITE" id="PS50222"/>
    </source>
</evidence>
<feature type="domain" description="EF-hand" evidence="5">
    <location>
        <begin position="136"/>
        <end position="171"/>
    </location>
</feature>
<dbReference type="PROSITE" id="PS00018">
    <property type="entry name" value="EF_HAND_1"/>
    <property type="match status" value="2"/>
</dbReference>
<reference evidence="6 7" key="1">
    <citation type="submission" date="2019-03" db="EMBL/GenBank/DDBJ databases">
        <title>Genomic Encyclopedia of Type Strains, Phase IV (KMG-IV): sequencing the most valuable type-strain genomes for metagenomic binning, comparative biology and taxonomic classification.</title>
        <authorList>
            <person name="Goeker M."/>
        </authorList>
    </citation>
    <scope>NUCLEOTIDE SEQUENCE [LARGE SCALE GENOMIC DNA]</scope>
    <source>
        <strain evidence="6 7">DSM 25059</strain>
    </source>
</reference>
<protein>
    <submittedName>
        <fullName evidence="6">EF hand domain-containing protein</fullName>
    </submittedName>
</protein>
<dbReference type="PANTHER" id="PTHR10827:SF98">
    <property type="entry name" value="45 KDA CALCIUM-BINDING PROTEIN"/>
    <property type="match status" value="1"/>
</dbReference>
<dbReference type="Gene3D" id="1.10.238.10">
    <property type="entry name" value="EF-hand"/>
    <property type="match status" value="2"/>
</dbReference>
<dbReference type="Pfam" id="PF13202">
    <property type="entry name" value="EF-hand_5"/>
    <property type="match status" value="2"/>
</dbReference>
<proteinExistence type="predicted"/>
<dbReference type="SMART" id="SM00054">
    <property type="entry name" value="EFh"/>
    <property type="match status" value="3"/>
</dbReference>
<dbReference type="Pfam" id="PF13499">
    <property type="entry name" value="EF-hand_7"/>
    <property type="match status" value="1"/>
</dbReference>
<feature type="region of interest" description="Disordered" evidence="3">
    <location>
        <begin position="67"/>
        <end position="90"/>
    </location>
</feature>
<feature type="compositionally biased region" description="Basic and acidic residues" evidence="3">
    <location>
        <begin position="102"/>
        <end position="114"/>
    </location>
</feature>
<comment type="caution">
    <text evidence="6">The sequence shown here is derived from an EMBL/GenBank/DDBJ whole genome shotgun (WGS) entry which is preliminary data.</text>
</comment>
<feature type="region of interest" description="Disordered" evidence="3">
    <location>
        <begin position="175"/>
        <end position="233"/>
    </location>
</feature>
<feature type="compositionally biased region" description="Pro residues" evidence="3">
    <location>
        <begin position="204"/>
        <end position="233"/>
    </location>
</feature>
<dbReference type="SUPFAM" id="SSF47473">
    <property type="entry name" value="EF-hand"/>
    <property type="match status" value="1"/>
</dbReference>
<evidence type="ECO:0000313" key="7">
    <source>
        <dbReference type="Proteomes" id="UP000295493"/>
    </source>
</evidence>
<dbReference type="AlphaFoldDB" id="A0A4R6FBG9"/>
<gene>
    <name evidence="6" type="ORF">EV664_12228</name>
</gene>
<organism evidence="6 7">
    <name type="scientific">Stakelama pacifica</name>
    <dbReference type="NCBI Taxonomy" id="517720"/>
    <lineage>
        <taxon>Bacteria</taxon>
        <taxon>Pseudomonadati</taxon>
        <taxon>Pseudomonadota</taxon>
        <taxon>Alphaproteobacteria</taxon>
        <taxon>Sphingomonadales</taxon>
        <taxon>Sphingomonadaceae</taxon>
        <taxon>Stakelama</taxon>
    </lineage>
</organism>
<feature type="signal peptide" evidence="4">
    <location>
        <begin position="1"/>
        <end position="23"/>
    </location>
</feature>
<evidence type="ECO:0000313" key="6">
    <source>
        <dbReference type="EMBL" id="TDN77920.1"/>
    </source>
</evidence>
<dbReference type="InterPro" id="IPR011992">
    <property type="entry name" value="EF-hand-dom_pair"/>
</dbReference>
<evidence type="ECO:0000256" key="1">
    <source>
        <dbReference type="ARBA" id="ARBA00022723"/>
    </source>
</evidence>
<accession>A0A4R6FBG9</accession>
<dbReference type="InterPro" id="IPR018247">
    <property type="entry name" value="EF_Hand_1_Ca_BS"/>
</dbReference>
<feature type="region of interest" description="Disordered" evidence="3">
    <location>
        <begin position="102"/>
        <end position="142"/>
    </location>
</feature>
<feature type="compositionally biased region" description="Basic and acidic residues" evidence="3">
    <location>
        <begin position="175"/>
        <end position="189"/>
    </location>
</feature>
<evidence type="ECO:0000256" key="4">
    <source>
        <dbReference type="SAM" id="SignalP"/>
    </source>
</evidence>
<name>A0A4R6FBG9_9SPHN</name>
<sequence>MKKIFLAAALCTTAMAGSAPAFAQQAPPPPPPGHHVGPDANGDGIVTREEALAAADRMFARLDTNKDGQISPEEMNARHHRRGKHPMNPQARKAMLDRFDTDKDGTLSPEERQAARAAWTAKRAERKNARPDRADARQERKAKHFARMDTDGNGMISQAEFRAAALKRFERADANHDGRIDKAEHDAMRARHKGHRAHRRGDMPPAPPAGAVPPPPPPGAPLPPPPPLPGRAD</sequence>
<dbReference type="RefSeq" id="WP_162848903.1">
    <property type="nucleotide sequence ID" value="NZ_BMLU01000023.1"/>
</dbReference>
<feature type="compositionally biased region" description="Basic and acidic residues" evidence="3">
    <location>
        <begin position="122"/>
        <end position="139"/>
    </location>
</feature>
<dbReference type="EMBL" id="SNWD01000022">
    <property type="protein sequence ID" value="TDN77920.1"/>
    <property type="molecule type" value="Genomic_DNA"/>
</dbReference>